<sequence length="316" mass="32714">MANITGDIDLGQWLSTMYSDYQTQQTKKESMFGRGISALESYADIFKPGGAYGAGVEAMIGRGEKKAVAGGMQSLVSAGLSNTTMPMHLQQTFQEEVGMPTRLASKDRAMEMYGGALSSIGQAYTGYDPVSPSGYGIAGMATGGYGTMMQGRIADTNAQLAANRQTAENQAGLQSQNMFGGGAGTSGGGGGFSSPYGGSYGGATGDGATGDGARKHPESLASTYGGTFMGGERIVEGTAGTKWADAQRKLKESLAAGGHQAGMSPQATYDMQMKQLQAQMEREQTQADADVFAPSTPIDDPFADYAARISGISAYL</sequence>
<reference evidence="1" key="1">
    <citation type="journal article" date="2015" name="Nature">
        <title>Complex archaea that bridge the gap between prokaryotes and eukaryotes.</title>
        <authorList>
            <person name="Spang A."/>
            <person name="Saw J.H."/>
            <person name="Jorgensen S.L."/>
            <person name="Zaremba-Niedzwiedzka K."/>
            <person name="Martijn J."/>
            <person name="Lind A.E."/>
            <person name="van Eijk R."/>
            <person name="Schleper C."/>
            <person name="Guy L."/>
            <person name="Ettema T.J."/>
        </authorList>
    </citation>
    <scope>NUCLEOTIDE SEQUENCE</scope>
</reference>
<gene>
    <name evidence="1" type="ORF">LCGC14_1850590</name>
</gene>
<organism evidence="1">
    <name type="scientific">marine sediment metagenome</name>
    <dbReference type="NCBI Taxonomy" id="412755"/>
    <lineage>
        <taxon>unclassified sequences</taxon>
        <taxon>metagenomes</taxon>
        <taxon>ecological metagenomes</taxon>
    </lineage>
</organism>
<protein>
    <submittedName>
        <fullName evidence="1">Uncharacterized protein</fullName>
    </submittedName>
</protein>
<comment type="caution">
    <text evidence="1">The sequence shown here is derived from an EMBL/GenBank/DDBJ whole genome shotgun (WGS) entry which is preliminary data.</text>
</comment>
<proteinExistence type="predicted"/>
<dbReference type="AlphaFoldDB" id="A0A0F9GAS4"/>
<dbReference type="EMBL" id="LAZR01018585">
    <property type="protein sequence ID" value="KKL95838.1"/>
    <property type="molecule type" value="Genomic_DNA"/>
</dbReference>
<name>A0A0F9GAS4_9ZZZZ</name>
<evidence type="ECO:0000313" key="1">
    <source>
        <dbReference type="EMBL" id="KKL95838.1"/>
    </source>
</evidence>
<accession>A0A0F9GAS4</accession>